<dbReference type="Pfam" id="PF00067">
    <property type="entry name" value="p450"/>
    <property type="match status" value="1"/>
</dbReference>
<evidence type="ECO:0000256" key="1">
    <source>
        <dbReference type="ARBA" id="ARBA00001971"/>
    </source>
</evidence>
<dbReference type="GO" id="GO:0016705">
    <property type="term" value="F:oxidoreductase activity, acting on paired donors, with incorporation or reduction of molecular oxygen"/>
    <property type="evidence" value="ECO:0007669"/>
    <property type="project" value="InterPro"/>
</dbReference>
<dbReference type="PANTHER" id="PTHR24305:SF235">
    <property type="entry name" value="CYTOCHROME P450 MONOOXYGENASE APDB-RELATED"/>
    <property type="match status" value="1"/>
</dbReference>
<evidence type="ECO:0000313" key="9">
    <source>
        <dbReference type="EMBL" id="CUS13899.1"/>
    </source>
</evidence>
<dbReference type="PRINTS" id="PR00465">
    <property type="entry name" value="EP450IV"/>
</dbReference>
<keyword evidence="4 7" id="KW-0560">Oxidoreductase</keyword>
<dbReference type="GO" id="GO:0044550">
    <property type="term" value="P:secondary metabolite biosynthetic process"/>
    <property type="evidence" value="ECO:0007669"/>
    <property type="project" value="UniProtKB-ARBA"/>
</dbReference>
<evidence type="ECO:0000256" key="8">
    <source>
        <dbReference type="SAM" id="Phobius"/>
    </source>
</evidence>
<evidence type="ECO:0000256" key="7">
    <source>
        <dbReference type="RuleBase" id="RU000461"/>
    </source>
</evidence>
<evidence type="ECO:0000256" key="6">
    <source>
        <dbReference type="PIRSR" id="PIRSR602403-1"/>
    </source>
</evidence>
<feature type="binding site" description="axial binding residue" evidence="6">
    <location>
        <position position="484"/>
    </location>
    <ligand>
        <name>heme</name>
        <dbReference type="ChEBI" id="CHEBI:30413"/>
    </ligand>
    <ligandPart>
        <name>Fe</name>
        <dbReference type="ChEBI" id="CHEBI:18248"/>
    </ligandPart>
</feature>
<keyword evidence="7" id="KW-0503">Monooxygenase</keyword>
<name>A0A292Q286_9PEZI</name>
<feature type="transmembrane region" description="Helical" evidence="8">
    <location>
        <begin position="49"/>
        <end position="67"/>
    </location>
</feature>
<evidence type="ECO:0000256" key="2">
    <source>
        <dbReference type="ARBA" id="ARBA00010617"/>
    </source>
</evidence>
<dbReference type="Gene3D" id="1.10.630.10">
    <property type="entry name" value="Cytochrome P450"/>
    <property type="match status" value="1"/>
</dbReference>
<dbReference type="PANTHER" id="PTHR24305">
    <property type="entry name" value="CYTOCHROME P450"/>
    <property type="match status" value="1"/>
</dbReference>
<keyword evidence="8" id="KW-1133">Transmembrane helix</keyword>
<evidence type="ECO:0000256" key="5">
    <source>
        <dbReference type="ARBA" id="ARBA00023004"/>
    </source>
</evidence>
<keyword evidence="8" id="KW-0472">Membrane</keyword>
<keyword evidence="6 7" id="KW-0349">Heme</keyword>
<evidence type="ECO:0000256" key="3">
    <source>
        <dbReference type="ARBA" id="ARBA00022723"/>
    </source>
</evidence>
<accession>A0A292Q286</accession>
<gene>
    <name evidence="9" type="ORF">GSTUAT00001936001</name>
</gene>
<reference evidence="9" key="1">
    <citation type="submission" date="2015-10" db="EMBL/GenBank/DDBJ databases">
        <authorList>
            <person name="Regsiter A."/>
            <person name="william w."/>
        </authorList>
    </citation>
    <scope>NUCLEOTIDE SEQUENCE</scope>
    <source>
        <strain evidence="9">Montdore</strain>
    </source>
</reference>
<dbReference type="PRINTS" id="PR00385">
    <property type="entry name" value="P450"/>
</dbReference>
<dbReference type="Proteomes" id="UP001412239">
    <property type="component" value="Unassembled WGS sequence"/>
</dbReference>
<evidence type="ECO:0008006" key="11">
    <source>
        <dbReference type="Google" id="ProtNLM"/>
    </source>
</evidence>
<dbReference type="InterPro" id="IPR002403">
    <property type="entry name" value="Cyt_P450_E_grp-IV"/>
</dbReference>
<proteinExistence type="inferred from homology"/>
<keyword evidence="8" id="KW-0812">Transmembrane</keyword>
<dbReference type="EMBL" id="LN890965">
    <property type="protein sequence ID" value="CUS13899.1"/>
    <property type="molecule type" value="Genomic_DNA"/>
</dbReference>
<dbReference type="GO" id="GO:0020037">
    <property type="term" value="F:heme binding"/>
    <property type="evidence" value="ECO:0007669"/>
    <property type="project" value="InterPro"/>
</dbReference>
<dbReference type="InterPro" id="IPR017972">
    <property type="entry name" value="Cyt_P450_CS"/>
</dbReference>
<keyword evidence="10" id="KW-1185">Reference proteome</keyword>
<evidence type="ECO:0000313" key="10">
    <source>
        <dbReference type="Proteomes" id="UP001412239"/>
    </source>
</evidence>
<evidence type="ECO:0000256" key="4">
    <source>
        <dbReference type="ARBA" id="ARBA00023002"/>
    </source>
</evidence>
<keyword evidence="5 6" id="KW-0408">Iron</keyword>
<dbReference type="GO" id="GO:0004497">
    <property type="term" value="F:monooxygenase activity"/>
    <property type="evidence" value="ECO:0007669"/>
    <property type="project" value="UniProtKB-KW"/>
</dbReference>
<dbReference type="InterPro" id="IPR050121">
    <property type="entry name" value="Cytochrome_P450_monoxygenase"/>
</dbReference>
<keyword evidence="3 6" id="KW-0479">Metal-binding</keyword>
<dbReference type="InterPro" id="IPR001128">
    <property type="entry name" value="Cyt_P450"/>
</dbReference>
<comment type="cofactor">
    <cofactor evidence="1 6">
        <name>heme</name>
        <dbReference type="ChEBI" id="CHEBI:30413"/>
    </cofactor>
</comment>
<dbReference type="SUPFAM" id="SSF48264">
    <property type="entry name" value="Cytochrome P450"/>
    <property type="match status" value="1"/>
</dbReference>
<dbReference type="AlphaFoldDB" id="A0A292Q286"/>
<protein>
    <recommendedName>
        <fullName evidence="11">Cytochrome P450</fullName>
    </recommendedName>
</protein>
<dbReference type="GO" id="GO:0005506">
    <property type="term" value="F:iron ion binding"/>
    <property type="evidence" value="ECO:0007669"/>
    <property type="project" value="InterPro"/>
</dbReference>
<organism evidence="9 10">
    <name type="scientific">Tuber aestivum</name>
    <name type="common">summer truffle</name>
    <dbReference type="NCBI Taxonomy" id="59557"/>
    <lineage>
        <taxon>Eukaryota</taxon>
        <taxon>Fungi</taxon>
        <taxon>Dikarya</taxon>
        <taxon>Ascomycota</taxon>
        <taxon>Pezizomycotina</taxon>
        <taxon>Pezizomycetes</taxon>
        <taxon>Pezizales</taxon>
        <taxon>Tuberaceae</taxon>
        <taxon>Tuber</taxon>
    </lineage>
</organism>
<comment type="similarity">
    <text evidence="2 7">Belongs to the cytochrome P450 family.</text>
</comment>
<dbReference type="PROSITE" id="PS00086">
    <property type="entry name" value="CYTOCHROME_P450"/>
    <property type="match status" value="1"/>
</dbReference>
<dbReference type="InterPro" id="IPR036396">
    <property type="entry name" value="Cyt_P450_sf"/>
</dbReference>
<sequence>MSKVFRSIEPVLRGLHLEALAQKMVPENTTAKYLIALLTTHSAGFQWDHIFSLIAGLLGVLFVYMVVKLGLHLQKTRNDTPLKDVPGPWLASCSPLYRFWYAVVKGNFHNDLTNLHRKYGNVVRIAPNEVSIWDPLVTREIYAHGDKGYPKCDMYDIALPNGYFNLAVERDIQTHAEGRRAIAKDYSMTATLTAEAHFDNVIGDFILALDRNFAQSGRVCDFTTWSEYFTYDMITDLVFGEAYGFCRTGIDVDGSLKDLRQMLLLSPFLSYLPWIWPITQNRWVKETGMNHYARVCHTPILKRLNHGNVSGRLDLLDGLLKSRYRDGHALPMGEIVNHAYIFILAAPDTASVALRALLINLVRNRDVYNAVMDELTGLKLSNPATWKELADAPLLHAIVKETLRLHPPAGFNLPRAVPAGGRTICGYYLPEGTTVGMSAWCVHANENFWGKDTLEFKPERWLDPESAFKLDRYGLNFGQGARACLGKNIAMVQLVKVAAQILLNFEFELVDEHKIRGLFLLLVVLDGVKVSFKRRVGGPLDDTVEMEGAKF</sequence>